<dbReference type="AlphaFoldDB" id="S4WCS4"/>
<gene>
    <name evidence="2" type="ORF">TnGBS2.3_17</name>
</gene>
<proteinExistence type="predicted"/>
<accession>S4WCS4</accession>
<name>S4WCS4_STRAG</name>
<feature type="transmembrane region" description="Helical" evidence="1">
    <location>
        <begin position="34"/>
        <end position="52"/>
    </location>
</feature>
<organism evidence="2">
    <name type="scientific">Streptococcus agalactiae</name>
    <dbReference type="NCBI Taxonomy" id="1311"/>
    <lineage>
        <taxon>Bacteria</taxon>
        <taxon>Bacillati</taxon>
        <taxon>Bacillota</taxon>
        <taxon>Bacilli</taxon>
        <taxon>Lactobacillales</taxon>
        <taxon>Streptococcaceae</taxon>
        <taxon>Streptococcus</taxon>
    </lineage>
</organism>
<reference evidence="2" key="1">
    <citation type="journal article" date="2013" name="J. Bacteriol.">
        <title>Modular evolution of TnGBSs, a new family of integrative and conjugative elements associating insertion sequence transposition, plasmid replication, and conjugation for their spreading.</title>
        <authorList>
            <person name="Guerillot R."/>
            <person name="Da Cunha V."/>
            <person name="Sauvage E."/>
            <person name="Bouchier C."/>
            <person name="Glaser P."/>
        </authorList>
    </citation>
    <scope>NUCLEOTIDE SEQUENCE</scope>
    <source>
        <strain evidence="2">Wc3</strain>
    </source>
</reference>
<protein>
    <recommendedName>
        <fullName evidence="3">PrgI family protein</fullName>
    </recommendedName>
</protein>
<evidence type="ECO:0000313" key="2">
    <source>
        <dbReference type="EMBL" id="AGO89382.1"/>
    </source>
</evidence>
<evidence type="ECO:0000256" key="1">
    <source>
        <dbReference type="SAM" id="Phobius"/>
    </source>
</evidence>
<sequence length="125" mass="14443">MQERRAMNKLGSEFFKAIDQFERGIIGSFTWRQILMFFGIVLGVGLATVISLLQLPSILFYLSLALTVVPAFIYGIKKDEHLKEVITFRLKVQERAYQTEYESEENYGAFIPQKGVQEWNDPNES</sequence>
<keyword evidence="1" id="KW-0472">Membrane</keyword>
<keyword evidence="1" id="KW-0812">Transmembrane</keyword>
<dbReference type="EMBL" id="KC492040">
    <property type="protein sequence ID" value="AGO89382.1"/>
    <property type="molecule type" value="Genomic_DNA"/>
</dbReference>
<feature type="transmembrane region" description="Helical" evidence="1">
    <location>
        <begin position="58"/>
        <end position="76"/>
    </location>
</feature>
<keyword evidence="1" id="KW-1133">Transmembrane helix</keyword>
<dbReference type="PATRIC" id="fig|1311.618.peg.1597"/>
<evidence type="ECO:0008006" key="3">
    <source>
        <dbReference type="Google" id="ProtNLM"/>
    </source>
</evidence>